<dbReference type="GO" id="GO:0009638">
    <property type="term" value="P:phototropism"/>
    <property type="evidence" value="ECO:0007669"/>
    <property type="project" value="InterPro"/>
</dbReference>
<evidence type="ECO:0000256" key="1">
    <source>
        <dbReference type="SAM" id="MobiDB-lite"/>
    </source>
</evidence>
<feature type="region of interest" description="Disordered" evidence="1">
    <location>
        <begin position="292"/>
        <end position="337"/>
    </location>
</feature>
<organism evidence="2 3">
    <name type="scientific">Heracleum sosnowskyi</name>
    <dbReference type="NCBI Taxonomy" id="360622"/>
    <lineage>
        <taxon>Eukaryota</taxon>
        <taxon>Viridiplantae</taxon>
        <taxon>Streptophyta</taxon>
        <taxon>Embryophyta</taxon>
        <taxon>Tracheophyta</taxon>
        <taxon>Spermatophyta</taxon>
        <taxon>Magnoliopsida</taxon>
        <taxon>eudicotyledons</taxon>
        <taxon>Gunneridae</taxon>
        <taxon>Pentapetalae</taxon>
        <taxon>asterids</taxon>
        <taxon>campanulids</taxon>
        <taxon>Apiales</taxon>
        <taxon>Apiaceae</taxon>
        <taxon>Apioideae</taxon>
        <taxon>apioid superclade</taxon>
        <taxon>Tordylieae</taxon>
        <taxon>Tordyliinae</taxon>
        <taxon>Heracleum</taxon>
    </lineage>
</organism>
<reference evidence="2" key="1">
    <citation type="submission" date="2023-02" db="EMBL/GenBank/DDBJ databases">
        <title>Genome of toxic invasive species Heracleum sosnowskyi carries increased number of genes despite the absence of recent whole-genome duplications.</title>
        <authorList>
            <person name="Schelkunov M."/>
            <person name="Shtratnikova V."/>
            <person name="Makarenko M."/>
            <person name="Klepikova A."/>
            <person name="Omelchenko D."/>
            <person name="Novikova G."/>
            <person name="Obukhova E."/>
            <person name="Bogdanov V."/>
            <person name="Penin A."/>
            <person name="Logacheva M."/>
        </authorList>
    </citation>
    <scope>NUCLEOTIDE SEQUENCE</scope>
    <source>
        <strain evidence="2">Hsosn_3</strain>
        <tissue evidence="2">Leaf</tissue>
    </source>
</reference>
<comment type="caution">
    <text evidence="2">The sequence shown here is derived from an EMBL/GenBank/DDBJ whole genome shotgun (WGS) entry which is preliminary data.</text>
</comment>
<sequence length="415" mass="45315">MNPNHIDSEDLRVPSFSFYLDSAEESFVPKLTKGIPLSSSPVVSPEASPCLNNLERNDNAKPEVSIFGAHISNTIEICMRYCGSFFASEGTCLEKKAECINGSADYGVHGMVQSQPGPQNVEQFSFPVLNSRIENLKAKKHDNAEIVLQGDWQNSVEIFGSGMTDEIDIAVNLEKRFSRLTTEAIPDTGSRSIIPASSGSSSWCGDTASDNSSDLFDIESTKPDALRKAQTFAGASDKSLTVSADEKKNPNCVGDTSSTNRTTKLKVSSWIKGGGRWLLGCTSINAVRVVENTSRTSESTKPDALSKAQTFDDASDKSLTVSDDEKRNPNWVGDTSSTNRTTKLKISSWIKSGGRWLLGCRVSMQLELQRIQARLVRQKKMASSIHLPEMDLSHCSLNKCLHLPNTIKSATELHP</sequence>
<dbReference type="EMBL" id="JAUIZM010000009">
    <property type="protein sequence ID" value="KAK1363422.1"/>
    <property type="molecule type" value="Genomic_DNA"/>
</dbReference>
<proteinExistence type="predicted"/>
<dbReference type="InterPro" id="IPR039615">
    <property type="entry name" value="PKS"/>
</dbReference>
<gene>
    <name evidence="2" type="ORF">POM88_038983</name>
</gene>
<reference evidence="2" key="2">
    <citation type="submission" date="2023-05" db="EMBL/GenBank/DDBJ databases">
        <authorList>
            <person name="Schelkunov M.I."/>
        </authorList>
    </citation>
    <scope>NUCLEOTIDE SEQUENCE</scope>
    <source>
        <strain evidence="2">Hsosn_3</strain>
        <tissue evidence="2">Leaf</tissue>
    </source>
</reference>
<dbReference type="Proteomes" id="UP001237642">
    <property type="component" value="Unassembled WGS sequence"/>
</dbReference>
<evidence type="ECO:0000313" key="3">
    <source>
        <dbReference type="Proteomes" id="UP001237642"/>
    </source>
</evidence>
<name>A0AAD8M8I6_9APIA</name>
<accession>A0AAD8M8I6</accession>
<dbReference type="PANTHER" id="PTHR33781">
    <property type="entry name" value="PROTEIN PHYTOCHROME KINASE SUBSTRATE 1-RELATED"/>
    <property type="match status" value="1"/>
</dbReference>
<dbReference type="AlphaFoldDB" id="A0AAD8M8I6"/>
<protein>
    <submittedName>
        <fullName evidence="2">Uncharacterized protein</fullName>
    </submittedName>
</protein>
<dbReference type="PANTHER" id="PTHR33781:SF3">
    <property type="entry name" value="PROTEIN PHYTOCHROME KINASE SUBSTRATE 3"/>
    <property type="match status" value="1"/>
</dbReference>
<evidence type="ECO:0000313" key="2">
    <source>
        <dbReference type="EMBL" id="KAK1363422.1"/>
    </source>
</evidence>
<keyword evidence="3" id="KW-1185">Reference proteome</keyword>